<proteinExistence type="predicted"/>
<name>A0ABQ8S8Y1_PERAM</name>
<organism evidence="1 2">
    <name type="scientific">Periplaneta americana</name>
    <name type="common">American cockroach</name>
    <name type="synonym">Blatta americana</name>
    <dbReference type="NCBI Taxonomy" id="6978"/>
    <lineage>
        <taxon>Eukaryota</taxon>
        <taxon>Metazoa</taxon>
        <taxon>Ecdysozoa</taxon>
        <taxon>Arthropoda</taxon>
        <taxon>Hexapoda</taxon>
        <taxon>Insecta</taxon>
        <taxon>Pterygota</taxon>
        <taxon>Neoptera</taxon>
        <taxon>Polyneoptera</taxon>
        <taxon>Dictyoptera</taxon>
        <taxon>Blattodea</taxon>
        <taxon>Blattoidea</taxon>
        <taxon>Blattidae</taxon>
        <taxon>Blattinae</taxon>
        <taxon>Periplaneta</taxon>
    </lineage>
</organism>
<evidence type="ECO:0000313" key="2">
    <source>
        <dbReference type="Proteomes" id="UP001148838"/>
    </source>
</evidence>
<dbReference type="EMBL" id="JAJSOF020000033">
    <property type="protein sequence ID" value="KAJ4430388.1"/>
    <property type="molecule type" value="Genomic_DNA"/>
</dbReference>
<keyword evidence="2" id="KW-1185">Reference proteome</keyword>
<accession>A0ABQ8S8Y1</accession>
<gene>
    <name evidence="1" type="ORF">ANN_22604</name>
</gene>
<protein>
    <submittedName>
        <fullName evidence="1">Uncharacterized protein</fullName>
    </submittedName>
</protein>
<evidence type="ECO:0000313" key="1">
    <source>
        <dbReference type="EMBL" id="KAJ4430388.1"/>
    </source>
</evidence>
<dbReference type="Proteomes" id="UP001148838">
    <property type="component" value="Unassembled WGS sequence"/>
</dbReference>
<reference evidence="1 2" key="1">
    <citation type="journal article" date="2022" name="Allergy">
        <title>Genome assembly and annotation of Periplaneta americana reveal a comprehensive cockroach allergen profile.</title>
        <authorList>
            <person name="Wang L."/>
            <person name="Xiong Q."/>
            <person name="Saelim N."/>
            <person name="Wang L."/>
            <person name="Nong W."/>
            <person name="Wan A.T."/>
            <person name="Shi M."/>
            <person name="Liu X."/>
            <person name="Cao Q."/>
            <person name="Hui J.H.L."/>
            <person name="Sookrung N."/>
            <person name="Leung T.F."/>
            <person name="Tungtrongchitr A."/>
            <person name="Tsui S.K.W."/>
        </authorList>
    </citation>
    <scope>NUCLEOTIDE SEQUENCE [LARGE SCALE GENOMIC DNA]</scope>
    <source>
        <strain evidence="1">PWHHKU_190912</strain>
    </source>
</reference>
<comment type="caution">
    <text evidence="1">The sequence shown here is derived from an EMBL/GenBank/DDBJ whole genome shotgun (WGS) entry which is preliminary data.</text>
</comment>
<sequence>MSSVSGSASMITPFSRAISRASRFLGKENHLVASQPQRKTGIVRTYFVRSSQKSTATVARELDMSKSVAPTTTGPDTV</sequence>